<keyword evidence="1" id="KW-0732">Signal</keyword>
<protein>
    <recommendedName>
        <fullName evidence="4">Curlin</fullName>
    </recommendedName>
</protein>
<dbReference type="AlphaFoldDB" id="A0A5S3PDB2"/>
<dbReference type="RefSeq" id="WP_138662931.1">
    <property type="nucleotide sequence ID" value="NZ_VANS01000003.1"/>
</dbReference>
<evidence type="ECO:0000256" key="1">
    <source>
        <dbReference type="SAM" id="SignalP"/>
    </source>
</evidence>
<feature type="chain" id="PRO_5024318746" description="Curlin" evidence="1">
    <location>
        <begin position="25"/>
        <end position="211"/>
    </location>
</feature>
<gene>
    <name evidence="2" type="ORF">FDT80_14070</name>
</gene>
<proteinExistence type="predicted"/>
<dbReference type="Proteomes" id="UP000309550">
    <property type="component" value="Unassembled WGS sequence"/>
</dbReference>
<dbReference type="EMBL" id="VANS01000003">
    <property type="protein sequence ID" value="TMM51861.1"/>
    <property type="molecule type" value="Genomic_DNA"/>
</dbReference>
<sequence>MLQRSGLTFLASAAVLLMAGASFADGNKLFITQDSSLAGAVGNTLFVDQSRADGSIVSGALGSTSTSATQTGPGNAADIRISGSQGQVALNQTSSVYLPQNGNSANVDLGGLLATGVITQTGISNSGGITVDGLRASGLLEQTGNGNVGSVEVSGTDAFGRLVQTGNNNNTGLVVTGANTNVTLTQTGSNITAAPTVASNGGTVIINQFSN</sequence>
<feature type="signal peptide" evidence="1">
    <location>
        <begin position="1"/>
        <end position="24"/>
    </location>
</feature>
<keyword evidence="3" id="KW-1185">Reference proteome</keyword>
<organism evidence="2 3">
    <name type="scientific">Sulfitobacter sabulilitoris</name>
    <dbReference type="NCBI Taxonomy" id="2562655"/>
    <lineage>
        <taxon>Bacteria</taxon>
        <taxon>Pseudomonadati</taxon>
        <taxon>Pseudomonadota</taxon>
        <taxon>Alphaproteobacteria</taxon>
        <taxon>Rhodobacterales</taxon>
        <taxon>Roseobacteraceae</taxon>
        <taxon>Sulfitobacter</taxon>
    </lineage>
</organism>
<evidence type="ECO:0008006" key="4">
    <source>
        <dbReference type="Google" id="ProtNLM"/>
    </source>
</evidence>
<comment type="caution">
    <text evidence="2">The sequence shown here is derived from an EMBL/GenBank/DDBJ whole genome shotgun (WGS) entry which is preliminary data.</text>
</comment>
<reference evidence="2 3" key="1">
    <citation type="submission" date="2019-05" db="EMBL/GenBank/DDBJ databases">
        <title>Sulfitobacter sabulilitoris sp. nov., isolated from a marine sand.</title>
        <authorList>
            <person name="Yoon J.-H."/>
        </authorList>
    </citation>
    <scope>NUCLEOTIDE SEQUENCE [LARGE SCALE GENOMIC DNA]</scope>
    <source>
        <strain evidence="2 3">HSMS-29</strain>
    </source>
</reference>
<evidence type="ECO:0000313" key="2">
    <source>
        <dbReference type="EMBL" id="TMM51861.1"/>
    </source>
</evidence>
<evidence type="ECO:0000313" key="3">
    <source>
        <dbReference type="Proteomes" id="UP000309550"/>
    </source>
</evidence>
<name>A0A5S3PDB2_9RHOB</name>
<accession>A0A5S3PDB2</accession>